<dbReference type="PANTHER" id="PTHR35849">
    <property type="entry name" value="BLR2341 PROTEIN"/>
    <property type="match status" value="1"/>
</dbReference>
<dbReference type="InterPro" id="IPR052746">
    <property type="entry name" value="MlaB_ABC_Transporter"/>
</dbReference>
<dbReference type="EMBL" id="CP019082">
    <property type="protein sequence ID" value="APW61252.1"/>
    <property type="molecule type" value="Genomic_DNA"/>
</dbReference>
<protein>
    <recommendedName>
        <fullName evidence="1">STAS domain-containing protein</fullName>
    </recommendedName>
</protein>
<sequence length="89" mass="9820">MALEGPVTIYEAAALRDAFRDALADRQDMRIELEESTKWDLAGLQLLISCVRTARADGRSVEVVNVPRGCAEAFQRAGLAQWLDSITVK</sequence>
<organism evidence="2 3">
    <name type="scientific">Paludisphaera borealis</name>
    <dbReference type="NCBI Taxonomy" id="1387353"/>
    <lineage>
        <taxon>Bacteria</taxon>
        <taxon>Pseudomonadati</taxon>
        <taxon>Planctomycetota</taxon>
        <taxon>Planctomycetia</taxon>
        <taxon>Isosphaerales</taxon>
        <taxon>Isosphaeraceae</taxon>
        <taxon>Paludisphaera</taxon>
    </lineage>
</organism>
<evidence type="ECO:0000313" key="2">
    <source>
        <dbReference type="EMBL" id="APW61252.1"/>
    </source>
</evidence>
<dbReference type="InterPro" id="IPR002645">
    <property type="entry name" value="STAS_dom"/>
</dbReference>
<dbReference type="Proteomes" id="UP000186309">
    <property type="component" value="Chromosome"/>
</dbReference>
<dbReference type="InterPro" id="IPR036513">
    <property type="entry name" value="STAS_dom_sf"/>
</dbReference>
<reference evidence="3" key="1">
    <citation type="submission" date="2016-12" db="EMBL/GenBank/DDBJ databases">
        <title>Comparative genomics of four Isosphaeraceae planctomycetes: a common pool of plasmids and glycoside hydrolase genes.</title>
        <authorList>
            <person name="Ivanova A."/>
        </authorList>
    </citation>
    <scope>NUCLEOTIDE SEQUENCE [LARGE SCALE GENOMIC DNA]</scope>
    <source>
        <strain evidence="3">PX4</strain>
    </source>
</reference>
<accession>A0A1U7CQP5</accession>
<dbReference type="AlphaFoldDB" id="A0A1U7CQP5"/>
<dbReference type="Pfam" id="PF13466">
    <property type="entry name" value="STAS_2"/>
    <property type="match status" value="1"/>
</dbReference>
<dbReference type="PROSITE" id="PS50801">
    <property type="entry name" value="STAS"/>
    <property type="match status" value="1"/>
</dbReference>
<evidence type="ECO:0000313" key="3">
    <source>
        <dbReference type="Proteomes" id="UP000186309"/>
    </source>
</evidence>
<dbReference type="Gene3D" id="3.30.750.24">
    <property type="entry name" value="STAS domain"/>
    <property type="match status" value="1"/>
</dbReference>
<dbReference type="KEGG" id="pbor:BSF38_02764"/>
<feature type="domain" description="STAS" evidence="1">
    <location>
        <begin position="1"/>
        <end position="89"/>
    </location>
</feature>
<proteinExistence type="predicted"/>
<dbReference type="InterPro" id="IPR058548">
    <property type="entry name" value="MlaB-like_STAS"/>
</dbReference>
<dbReference type="SUPFAM" id="SSF52091">
    <property type="entry name" value="SpoIIaa-like"/>
    <property type="match status" value="1"/>
</dbReference>
<dbReference type="PANTHER" id="PTHR35849:SF2">
    <property type="entry name" value="BLR2341 PROTEIN"/>
    <property type="match status" value="1"/>
</dbReference>
<evidence type="ECO:0000259" key="1">
    <source>
        <dbReference type="PROSITE" id="PS50801"/>
    </source>
</evidence>
<dbReference type="CDD" id="cd07043">
    <property type="entry name" value="STAS_anti-anti-sigma_factors"/>
    <property type="match status" value="1"/>
</dbReference>
<keyword evidence="3" id="KW-1185">Reference proteome</keyword>
<dbReference type="STRING" id="1387353.BSF38_02764"/>
<gene>
    <name evidence="2" type="ORF">BSF38_02764</name>
</gene>
<name>A0A1U7CQP5_9BACT</name>